<keyword evidence="1" id="KW-0812">Transmembrane</keyword>
<reference evidence="2" key="1">
    <citation type="submission" date="2019-10" db="EMBL/GenBank/DDBJ databases">
        <authorList>
            <consortium name="Genoscope - CEA"/>
            <person name="William W."/>
        </authorList>
    </citation>
    <scope>NUCLEOTIDE SEQUENCE [LARGE SCALE GENOMIC DNA]</scope>
    <source>
        <strain evidence="2">BBR_PRJEB10992</strain>
    </source>
</reference>
<evidence type="ECO:0000313" key="3">
    <source>
        <dbReference type="Proteomes" id="UP000184550"/>
    </source>
</evidence>
<sequence>MTFLILPKLKQNSDVRPSDEAGKWDAQAPKTFQDVASSLDYKSPGRVKSVSSVPTMWARPLSIEMALHNSGYPIRAELIEQWQGMLAALALAEIRGFPLLAQLLDLENLRDQKNSFARSLYELLPDPVNALYTLDGKNPWQDVYVFLWDGNPVGMTSPSTLVVPSEEGKWEGLPWWNRQESRLETPHRYLNISEKGLLWRWLENLRKELNNHKGQPEALDMMRGLLDEFRDSLGAYPQQNLSLSDDPQFFGVELNKGVLRGLNKPVKSQPKASCVRLIPSPDKPKVRDLLIIDPEIAKAWDEKSQNIWVYENKTLASLNIEDLKTGKILWNNVECLESKDLFLPKFTFIDLEDALPGAFLPNTNQLNFNGKKITPLIPLNPILLNYLTPEDLIKRIQITPINGSEGPLVRVVLDLPLSGLKNDDKQPQNYRIFKDYPIQEENALTEVPVLELWPNFRAENWKEYYAFYYDVENGEETFQVSFPEAQNPHLFQDRRGNYQIARLEEFPSFITCQNPARIPIGLILLKTPEKIQLTASWKVGVDFGTSFTNVYVNRKDIVEPLPLENLHLKVTEVQVDTRNPVLFEYFIPESFIPPEKPLPLSSVLTTRGKPLSIPNQDRQDRPIYDGRIYIPDRKRFEPQQNWMETDLKWKNLILNLLFLKHLALHITALAAKNGVREIQWSFSYPSAFSNGDKSRYAQSWQRLTEGLEAQTGIRQLCPAVSDLDSFRTESLAIAQYFADQEDYNLVASTCIDMGGGTSDISIWQDNQLVHQCSVLLAGRDLFSQFLELNPTFFSNRLEVDSQDWQGLKEGKFNAKLDVFLRLEGESWLKNKRHEVEDQEDFLGFLGLMALGFSGLYYYVGTLLGVLYNEGKYNRNEITPVYMGGNGSRLLHWLAIGGQFDKDSEVNQLFSWMLSKGSGFPDTEEITRLSQKPKDEVACGLVLERTKLTGLRKKDKDPLIAGENCEVNGTLIDWRDRLELDGNIQEFKVSEFEQLRNFLDEFNLALRELNIDGLKPMKNYSPGVGLEPSYSDKLWREIQKELTKVTLTIKGEADNIRVEPPFILGLKALLRVLGKEWAGK</sequence>
<dbReference type="RefSeq" id="WP_083616281.1">
    <property type="nucleotide sequence ID" value="NZ_LR734820.1"/>
</dbReference>
<gene>
    <name evidence="2" type="ORF">PL8927_10003</name>
</gene>
<dbReference type="SUPFAM" id="SSF53067">
    <property type="entry name" value="Actin-like ATPase domain"/>
    <property type="match status" value="1"/>
</dbReference>
<dbReference type="Proteomes" id="UP000184550">
    <property type="component" value="Unassembled WGS sequence"/>
</dbReference>
<comment type="caution">
    <text evidence="2">The sequence shown here is derived from an EMBL/GenBank/DDBJ whole genome shotgun (WGS) entry which is preliminary data.</text>
</comment>
<accession>A0A7Z9BI85</accession>
<name>A0A7Z9BI85_9CYAN</name>
<evidence type="ECO:0000256" key="1">
    <source>
        <dbReference type="SAM" id="Phobius"/>
    </source>
</evidence>
<dbReference type="InterPro" id="IPR043129">
    <property type="entry name" value="ATPase_NBD"/>
</dbReference>
<evidence type="ECO:0000313" key="2">
    <source>
        <dbReference type="EMBL" id="VXD10298.1"/>
    </source>
</evidence>
<keyword evidence="1" id="KW-1133">Transmembrane helix</keyword>
<keyword evidence="1" id="KW-0472">Membrane</keyword>
<proteinExistence type="predicted"/>
<protein>
    <submittedName>
        <fullName evidence="2">Uncharacterized protein</fullName>
    </submittedName>
</protein>
<organism evidence="2 3">
    <name type="scientific">Planktothrix serta PCC 8927</name>
    <dbReference type="NCBI Taxonomy" id="671068"/>
    <lineage>
        <taxon>Bacteria</taxon>
        <taxon>Bacillati</taxon>
        <taxon>Cyanobacteriota</taxon>
        <taxon>Cyanophyceae</taxon>
        <taxon>Oscillatoriophycideae</taxon>
        <taxon>Oscillatoriales</taxon>
        <taxon>Microcoleaceae</taxon>
        <taxon>Planktothrix</taxon>
    </lineage>
</organism>
<feature type="transmembrane region" description="Helical" evidence="1">
    <location>
        <begin position="841"/>
        <end position="867"/>
    </location>
</feature>
<keyword evidence="3" id="KW-1185">Reference proteome</keyword>
<dbReference type="OrthoDB" id="7375371at2"/>
<dbReference type="AlphaFoldDB" id="A0A7Z9BI85"/>
<dbReference type="EMBL" id="CZCU02000001">
    <property type="protein sequence ID" value="VXD10298.1"/>
    <property type="molecule type" value="Genomic_DNA"/>
</dbReference>